<dbReference type="Pfam" id="PF07995">
    <property type="entry name" value="GSDH"/>
    <property type="match status" value="1"/>
</dbReference>
<keyword evidence="1" id="KW-0732">Signal</keyword>
<evidence type="ECO:0000259" key="2">
    <source>
        <dbReference type="Pfam" id="PF07995"/>
    </source>
</evidence>
<feature type="domain" description="Glucose/Sorbosone dehydrogenase" evidence="2">
    <location>
        <begin position="61"/>
        <end position="381"/>
    </location>
</feature>
<protein>
    <submittedName>
        <fullName evidence="3">PQQ-dependent sugar dehydrogenase</fullName>
    </submittedName>
</protein>
<dbReference type="InterPro" id="IPR012938">
    <property type="entry name" value="Glc/Sorbosone_DH"/>
</dbReference>
<dbReference type="PANTHER" id="PTHR19328">
    <property type="entry name" value="HEDGEHOG-INTERACTING PROTEIN"/>
    <property type="match status" value="1"/>
</dbReference>
<dbReference type="InterPro" id="IPR011041">
    <property type="entry name" value="Quinoprot_gluc/sorb_DH_b-prop"/>
</dbReference>
<feature type="signal peptide" evidence="1">
    <location>
        <begin position="1"/>
        <end position="24"/>
    </location>
</feature>
<dbReference type="EMBL" id="SHNP01000003">
    <property type="protein sequence ID" value="MCX2973852.1"/>
    <property type="molecule type" value="Genomic_DNA"/>
</dbReference>
<dbReference type="Gene3D" id="2.120.10.30">
    <property type="entry name" value="TolB, C-terminal domain"/>
    <property type="match status" value="1"/>
</dbReference>
<organism evidence="3 4">
    <name type="scientific">Candidatus Seongchinamella marina</name>
    <dbReference type="NCBI Taxonomy" id="2518990"/>
    <lineage>
        <taxon>Bacteria</taxon>
        <taxon>Pseudomonadati</taxon>
        <taxon>Pseudomonadota</taxon>
        <taxon>Gammaproteobacteria</taxon>
        <taxon>Cellvibrionales</taxon>
        <taxon>Halieaceae</taxon>
        <taxon>Seongchinamella</taxon>
    </lineage>
</organism>
<keyword evidence="4" id="KW-1185">Reference proteome</keyword>
<comment type="caution">
    <text evidence="3">The sequence shown here is derived from an EMBL/GenBank/DDBJ whole genome shotgun (WGS) entry which is preliminary data.</text>
</comment>
<evidence type="ECO:0000313" key="4">
    <source>
        <dbReference type="Proteomes" id="UP001143307"/>
    </source>
</evidence>
<sequence length="389" mass="42493">MTSIFRFSQNLLVSLAVFSLMSCALPNDGPAQNAAVLETKSSLSGPGEPTEIRVRTLLEWLQEPWGMDFLPDGSLLLTEKPGTMKLVTPGSWSTQEISGLPTVANEGQGGLMDVLVHPDFERNQWVYFSYSVAVGDGFSTRVSRGRLKNAALVDVENLYTARPAYRERRHFGSRLLLDGEHLYITVGDRGNRAAAQSLLSHAGKVIRLTQSGGIPLDNPFVGQANALPEIFSYGHRNPQGIVRHPVTGGIWVSEHGPQGGDEINILRSGANYGWPVITYGEEYGGGKIGEGTQKQGMEQPLIYYSPSLATGGIAFYAEETYPGWGFSLLVSSMRLTRINRLELNSDDTIAGETRLLGDLGMRIRDVEVGPDGLIYALADRSRLILLEPR</sequence>
<dbReference type="Proteomes" id="UP001143307">
    <property type="component" value="Unassembled WGS sequence"/>
</dbReference>
<feature type="chain" id="PRO_5046742730" evidence="1">
    <location>
        <begin position="25"/>
        <end position="389"/>
    </location>
</feature>
<reference evidence="3" key="1">
    <citation type="submission" date="2019-02" db="EMBL/GenBank/DDBJ databases">
        <authorList>
            <person name="Li S.-H."/>
        </authorList>
    </citation>
    <scope>NUCLEOTIDE SEQUENCE</scope>
    <source>
        <strain evidence="3">IMCC8485</strain>
    </source>
</reference>
<dbReference type="SUPFAM" id="SSF50952">
    <property type="entry name" value="Soluble quinoprotein glucose dehydrogenase"/>
    <property type="match status" value="1"/>
</dbReference>
<dbReference type="RefSeq" id="WP_279252695.1">
    <property type="nucleotide sequence ID" value="NZ_SHNP01000003.1"/>
</dbReference>
<evidence type="ECO:0000313" key="3">
    <source>
        <dbReference type="EMBL" id="MCX2973852.1"/>
    </source>
</evidence>
<name>A0ABT3SV36_9GAMM</name>
<dbReference type="PROSITE" id="PS51257">
    <property type="entry name" value="PROKAR_LIPOPROTEIN"/>
    <property type="match status" value="1"/>
</dbReference>
<gene>
    <name evidence="3" type="ORF">EYC87_09705</name>
</gene>
<accession>A0ABT3SV36</accession>
<evidence type="ECO:0000256" key="1">
    <source>
        <dbReference type="SAM" id="SignalP"/>
    </source>
</evidence>
<proteinExistence type="predicted"/>
<dbReference type="InterPro" id="IPR011042">
    <property type="entry name" value="6-blade_b-propeller_TolB-like"/>
</dbReference>
<dbReference type="PANTHER" id="PTHR19328:SF75">
    <property type="entry name" value="ALDOSE SUGAR DEHYDROGENASE YLII"/>
    <property type="match status" value="1"/>
</dbReference>